<evidence type="ECO:0000313" key="3">
    <source>
        <dbReference type="Proteomes" id="UP000604117"/>
    </source>
</evidence>
<dbReference type="Pfam" id="PF21645">
    <property type="entry name" value="FakA-like_M"/>
    <property type="match status" value="1"/>
</dbReference>
<dbReference type="PANTHER" id="PTHR33434">
    <property type="entry name" value="DEGV DOMAIN-CONTAINING PROTEIN DR_1986-RELATED"/>
    <property type="match status" value="1"/>
</dbReference>
<sequence>MLESLDATALRRWCAAALAGLRRHQSEIDELNVYPVPDGDTGTNLVLTMTSAHEALVFDPSAEGDPTPHGQVLRLMARGALLGARGNSGVIVSQVLRGLADATSAVPVLDGPALARGLRAGADAAYGAVAEPVEGTVLSVAAAAATAAEHAPGPLAEVVRAAAGAAAEALARTPEQLPALARAGVVDAGGRGLCVLLDALVEVVTGERLPEPRIVAAPRTRRPLVAARESGSAEFAYEVQFLLDAPEPAVEKLRARLAELGDSLVVVGTGEGDDSTWNVHVHVNDAGAAIEAGVEAGRPHRIAVTRFDDQLAGDGPDRAVVVVAAGTGMAALFEAEGAVVVAANPSTGELLAAITATRAAHVVVLPNDPNTQPVAAAAAREATAAVRVVPTRSPVQALAALAVRDPARAFDDDVIAMAEAAGACRYAEVCFASRDALTMAGPCRRGDVLGLVDGEVHLIGTDLVGTGRDLLDRLLGGGGELVTLVTGADAPPGLAEALTAHAAAHWPFVEVHAYAGGHPHYPLLVGVE</sequence>
<organism evidence="2 3">
    <name type="scientific">Asanoa siamensis</name>
    <dbReference type="NCBI Taxonomy" id="926357"/>
    <lineage>
        <taxon>Bacteria</taxon>
        <taxon>Bacillati</taxon>
        <taxon>Actinomycetota</taxon>
        <taxon>Actinomycetes</taxon>
        <taxon>Micromonosporales</taxon>
        <taxon>Micromonosporaceae</taxon>
        <taxon>Asanoa</taxon>
    </lineage>
</organism>
<gene>
    <name evidence="2" type="ORF">Asi02nite_26040</name>
</gene>
<dbReference type="GO" id="GO:0016301">
    <property type="term" value="F:kinase activity"/>
    <property type="evidence" value="ECO:0007669"/>
    <property type="project" value="UniProtKB-KW"/>
</dbReference>
<keyword evidence="3" id="KW-1185">Reference proteome</keyword>
<dbReference type="PROSITE" id="PS51480">
    <property type="entry name" value="DHAL"/>
    <property type="match status" value="1"/>
</dbReference>
<proteinExistence type="predicted"/>
<feature type="domain" description="DhaL" evidence="1">
    <location>
        <begin position="8"/>
        <end position="202"/>
    </location>
</feature>
<keyword evidence="2" id="KW-0808">Transferase</keyword>
<name>A0ABQ4CP84_9ACTN</name>
<dbReference type="Proteomes" id="UP000604117">
    <property type="component" value="Unassembled WGS sequence"/>
</dbReference>
<keyword evidence="2" id="KW-0418">Kinase</keyword>
<dbReference type="SUPFAM" id="SSF101473">
    <property type="entry name" value="DhaL-like"/>
    <property type="match status" value="1"/>
</dbReference>
<dbReference type="InterPro" id="IPR004007">
    <property type="entry name" value="DhaL_dom"/>
</dbReference>
<comment type="caution">
    <text evidence="2">The sequence shown here is derived from an EMBL/GenBank/DDBJ whole genome shotgun (WGS) entry which is preliminary data.</text>
</comment>
<reference evidence="2 3" key="1">
    <citation type="submission" date="2021-01" db="EMBL/GenBank/DDBJ databases">
        <title>Whole genome shotgun sequence of Asanoa siamensis NBRC 107932.</title>
        <authorList>
            <person name="Komaki H."/>
            <person name="Tamura T."/>
        </authorList>
    </citation>
    <scope>NUCLEOTIDE SEQUENCE [LARGE SCALE GENOMIC DNA]</scope>
    <source>
        <strain evidence="2 3">NBRC 107932</strain>
    </source>
</reference>
<dbReference type="InterPro" id="IPR019986">
    <property type="entry name" value="YloV-like"/>
</dbReference>
<dbReference type="InterPro" id="IPR050270">
    <property type="entry name" value="DegV_domain_contain"/>
</dbReference>
<dbReference type="SMART" id="SM01121">
    <property type="entry name" value="Dak1_2"/>
    <property type="match status" value="1"/>
</dbReference>
<dbReference type="NCBIfam" id="TIGR03599">
    <property type="entry name" value="YloV"/>
    <property type="match status" value="1"/>
</dbReference>
<dbReference type="EMBL" id="BONE01000018">
    <property type="protein sequence ID" value="GIF73086.1"/>
    <property type="molecule type" value="Genomic_DNA"/>
</dbReference>
<dbReference type="SMART" id="SM01120">
    <property type="entry name" value="Dak2"/>
    <property type="match status" value="1"/>
</dbReference>
<dbReference type="PANTHER" id="PTHR33434:SF4">
    <property type="entry name" value="PHOSPHATASE PROTEIN"/>
    <property type="match status" value="1"/>
</dbReference>
<dbReference type="Gene3D" id="1.25.40.340">
    <property type="match status" value="1"/>
</dbReference>
<accession>A0ABQ4CP84</accession>
<evidence type="ECO:0000259" key="1">
    <source>
        <dbReference type="PROSITE" id="PS51480"/>
    </source>
</evidence>
<dbReference type="RefSeq" id="WP_203712865.1">
    <property type="nucleotide sequence ID" value="NZ_BONE01000018.1"/>
</dbReference>
<dbReference type="Pfam" id="PF13684">
    <property type="entry name" value="FakA-like_C"/>
    <property type="match status" value="1"/>
</dbReference>
<protein>
    <submittedName>
        <fullName evidence="2">Dihydroxyacetone kinase</fullName>
    </submittedName>
</protein>
<evidence type="ECO:0000313" key="2">
    <source>
        <dbReference type="EMBL" id="GIF73086.1"/>
    </source>
</evidence>
<dbReference type="InterPro" id="IPR033470">
    <property type="entry name" value="FakA-like_C"/>
</dbReference>
<dbReference type="InterPro" id="IPR048394">
    <property type="entry name" value="FakA-like_M"/>
</dbReference>
<dbReference type="Pfam" id="PF02734">
    <property type="entry name" value="Dak2"/>
    <property type="match status" value="1"/>
</dbReference>
<dbReference type="InterPro" id="IPR036117">
    <property type="entry name" value="DhaL_dom_sf"/>
</dbReference>